<dbReference type="Proteomes" id="UP000015354">
    <property type="component" value="Unassembled WGS sequence"/>
</dbReference>
<evidence type="ECO:0000313" key="2">
    <source>
        <dbReference type="EMBL" id="EPY18369.1"/>
    </source>
</evidence>
<keyword evidence="3" id="KW-1185">Reference proteome</keyword>
<dbReference type="EMBL" id="ATMH01009970">
    <property type="protein sequence ID" value="EPY18369.1"/>
    <property type="molecule type" value="Genomic_DNA"/>
</dbReference>
<reference evidence="2 3" key="1">
    <citation type="journal article" date="2013" name="PLoS ONE">
        <title>Predicting the Proteins of Angomonas deanei, Strigomonas culicis and Their Respective Endosymbionts Reveals New Aspects of the Trypanosomatidae Family.</title>
        <authorList>
            <person name="Motta M.C."/>
            <person name="Martins A.C."/>
            <person name="de Souza S.S."/>
            <person name="Catta-Preta C.M."/>
            <person name="Silva R."/>
            <person name="Klein C.C."/>
            <person name="de Almeida L.G."/>
            <person name="de Lima Cunha O."/>
            <person name="Ciapina L.P."/>
            <person name="Brocchi M."/>
            <person name="Colabardini A.C."/>
            <person name="de Araujo Lima B."/>
            <person name="Machado C.R."/>
            <person name="de Almeida Soares C.M."/>
            <person name="Probst C.M."/>
            <person name="de Menezes C.B."/>
            <person name="Thompson C.E."/>
            <person name="Bartholomeu D.C."/>
            <person name="Gradia D.F."/>
            <person name="Pavoni D.P."/>
            <person name="Grisard E.C."/>
            <person name="Fantinatti-Garboggini F."/>
            <person name="Marchini F.K."/>
            <person name="Rodrigues-Luiz G.F."/>
            <person name="Wagner G."/>
            <person name="Goldman G.H."/>
            <person name="Fietto J.L."/>
            <person name="Elias M.C."/>
            <person name="Goldman M.H."/>
            <person name="Sagot M.F."/>
            <person name="Pereira M."/>
            <person name="Stoco P.H."/>
            <person name="de Mendonca-Neto R.P."/>
            <person name="Teixeira S.M."/>
            <person name="Maciel T.E."/>
            <person name="de Oliveira Mendes T.A."/>
            <person name="Urmenyi T.P."/>
            <person name="de Souza W."/>
            <person name="Schenkman S."/>
            <person name="de Vasconcelos A.T."/>
        </authorList>
    </citation>
    <scope>NUCLEOTIDE SEQUENCE [LARGE SCALE GENOMIC DNA]</scope>
</reference>
<organism evidence="2 3">
    <name type="scientific">Strigomonas culicis</name>
    <dbReference type="NCBI Taxonomy" id="28005"/>
    <lineage>
        <taxon>Eukaryota</taxon>
        <taxon>Discoba</taxon>
        <taxon>Euglenozoa</taxon>
        <taxon>Kinetoplastea</taxon>
        <taxon>Metakinetoplastina</taxon>
        <taxon>Trypanosomatida</taxon>
        <taxon>Trypanosomatidae</taxon>
        <taxon>Strigomonadinae</taxon>
        <taxon>Strigomonas</taxon>
    </lineage>
</organism>
<feature type="transmembrane region" description="Helical" evidence="1">
    <location>
        <begin position="50"/>
        <end position="69"/>
    </location>
</feature>
<sequence>MLNHHSFCSSLLFLFFLMELNDKFMSLVGVFPFCRTDKMYIVKAINQIDFSYLFYLFLFRASFFLRFFFFL</sequence>
<keyword evidence="1" id="KW-0812">Transmembrane</keyword>
<protein>
    <submittedName>
        <fullName evidence="2">Uncharacterized protein</fullName>
    </submittedName>
</protein>
<comment type="caution">
    <text evidence="2">The sequence shown here is derived from an EMBL/GenBank/DDBJ whole genome shotgun (WGS) entry which is preliminary data.</text>
</comment>
<name>S9TNT3_9TRYP</name>
<evidence type="ECO:0000256" key="1">
    <source>
        <dbReference type="SAM" id="Phobius"/>
    </source>
</evidence>
<keyword evidence="1" id="KW-1133">Transmembrane helix</keyword>
<proteinExistence type="predicted"/>
<keyword evidence="1" id="KW-0472">Membrane</keyword>
<dbReference type="AlphaFoldDB" id="S9TNT3"/>
<gene>
    <name evidence="2" type="ORF">STCU_10010</name>
</gene>
<accession>S9TNT3</accession>
<evidence type="ECO:0000313" key="3">
    <source>
        <dbReference type="Proteomes" id="UP000015354"/>
    </source>
</evidence>